<dbReference type="SUPFAM" id="SSF53448">
    <property type="entry name" value="Nucleotide-diphospho-sugar transferases"/>
    <property type="match status" value="1"/>
</dbReference>
<dbReference type="PANTHER" id="PTHR43197">
    <property type="entry name" value="UTP--GLUCOSE-1-PHOSPHATE URIDYLYLTRANSFERASE"/>
    <property type="match status" value="1"/>
</dbReference>
<dbReference type="EC" id="2.7.7.9" evidence="2"/>
<evidence type="ECO:0000256" key="3">
    <source>
        <dbReference type="ARBA" id="ARBA00022679"/>
    </source>
</evidence>
<comment type="catalytic activity">
    <reaction evidence="5">
        <text>alpha-D-glucose 1-phosphate + UTP + H(+) = UDP-alpha-D-glucose + diphosphate</text>
        <dbReference type="Rhea" id="RHEA:19889"/>
        <dbReference type="ChEBI" id="CHEBI:15378"/>
        <dbReference type="ChEBI" id="CHEBI:33019"/>
        <dbReference type="ChEBI" id="CHEBI:46398"/>
        <dbReference type="ChEBI" id="CHEBI:58601"/>
        <dbReference type="ChEBI" id="CHEBI:58885"/>
        <dbReference type="EC" id="2.7.7.9"/>
    </reaction>
</comment>
<dbReference type="EMBL" id="LBTX01000001">
    <property type="protein sequence ID" value="KKQ50824.1"/>
    <property type="molecule type" value="Genomic_DNA"/>
</dbReference>
<dbReference type="AlphaFoldDB" id="A0A0G0KNR3"/>
<dbReference type="GO" id="GO:0003983">
    <property type="term" value="F:UTP:glucose-1-phosphate uridylyltransferase activity"/>
    <property type="evidence" value="ECO:0007669"/>
    <property type="project" value="UniProtKB-EC"/>
</dbReference>
<sequence>MSTKVTKAVIAAAGRGTRFLPTVKAYAKELVPIINKPNIQYLVEEAIAAGITDLCIVHREGETTIKSYFTPDSDLEKYLESVNKTEYLDSLKSIWTKLKTLEFIPQDTNLPYGNASPLLSAKSFIGNDPFVYMFGDDLTVEKDCGRYLRKMISTFDQYSPSVIASVKDVGPIEIIRYGSAKYLEDPKYPNRISGMYEKLLADQAPSFFAQGGRFVVDSAKLWPVLTTQSTGKNNELWFADAVNTLAANDVVLTEATDLESDWMTTGDPLRWLKANIAVTLNDEAIAPDLKDFLNNLK</sequence>
<dbReference type="InterPro" id="IPR029044">
    <property type="entry name" value="Nucleotide-diphossugar_trans"/>
</dbReference>
<dbReference type="PATRIC" id="fig|1618488.3.peg.25"/>
<evidence type="ECO:0000313" key="8">
    <source>
        <dbReference type="Proteomes" id="UP000034231"/>
    </source>
</evidence>
<dbReference type="Pfam" id="PF00483">
    <property type="entry name" value="NTP_transferase"/>
    <property type="match status" value="1"/>
</dbReference>
<comment type="similarity">
    <text evidence="1">Belongs to the UDPGP type 2 family.</text>
</comment>
<evidence type="ECO:0000256" key="5">
    <source>
        <dbReference type="ARBA" id="ARBA00048128"/>
    </source>
</evidence>
<keyword evidence="4 7" id="KW-0548">Nucleotidyltransferase</keyword>
<dbReference type="InterPro" id="IPR005771">
    <property type="entry name" value="GalU_uridylyltTrfase_bac/arc"/>
</dbReference>
<evidence type="ECO:0000256" key="2">
    <source>
        <dbReference type="ARBA" id="ARBA00012415"/>
    </source>
</evidence>
<protein>
    <recommendedName>
        <fullName evidence="2">UTP--glucose-1-phosphate uridylyltransferase</fullName>
        <ecNumber evidence="2">2.7.7.9</ecNumber>
    </recommendedName>
</protein>
<proteinExistence type="inferred from homology"/>
<dbReference type="InterPro" id="IPR005835">
    <property type="entry name" value="NTP_transferase_dom"/>
</dbReference>
<comment type="caution">
    <text evidence="7">The sequence shown here is derived from an EMBL/GenBank/DDBJ whole genome shotgun (WGS) entry which is preliminary data.</text>
</comment>
<evidence type="ECO:0000259" key="6">
    <source>
        <dbReference type="Pfam" id="PF00483"/>
    </source>
</evidence>
<dbReference type="GO" id="GO:0006011">
    <property type="term" value="P:UDP-alpha-D-glucose metabolic process"/>
    <property type="evidence" value="ECO:0007669"/>
    <property type="project" value="InterPro"/>
</dbReference>
<dbReference type="PANTHER" id="PTHR43197:SF1">
    <property type="entry name" value="UTP--GLUCOSE-1-PHOSPHATE URIDYLYLTRANSFERASE"/>
    <property type="match status" value="1"/>
</dbReference>
<feature type="domain" description="Nucleotidyl transferase" evidence="6">
    <location>
        <begin position="7"/>
        <end position="276"/>
    </location>
</feature>
<gene>
    <name evidence="7" type="ORF">US68_C0001G0023</name>
</gene>
<dbReference type="Proteomes" id="UP000034231">
    <property type="component" value="Unassembled WGS sequence"/>
</dbReference>
<evidence type="ECO:0000313" key="7">
    <source>
        <dbReference type="EMBL" id="KKQ50824.1"/>
    </source>
</evidence>
<reference evidence="7 8" key="1">
    <citation type="journal article" date="2015" name="Nature">
        <title>rRNA introns, odd ribosomes, and small enigmatic genomes across a large radiation of phyla.</title>
        <authorList>
            <person name="Brown C.T."/>
            <person name="Hug L.A."/>
            <person name="Thomas B.C."/>
            <person name="Sharon I."/>
            <person name="Castelle C.J."/>
            <person name="Singh A."/>
            <person name="Wilkins M.J."/>
            <person name="Williams K.H."/>
            <person name="Banfield J.F."/>
        </authorList>
    </citation>
    <scope>NUCLEOTIDE SEQUENCE [LARGE SCALE GENOMIC DNA]</scope>
</reference>
<dbReference type="Gene3D" id="3.90.550.10">
    <property type="entry name" value="Spore Coat Polysaccharide Biosynthesis Protein SpsA, Chain A"/>
    <property type="match status" value="1"/>
</dbReference>
<evidence type="ECO:0000256" key="4">
    <source>
        <dbReference type="ARBA" id="ARBA00022695"/>
    </source>
</evidence>
<evidence type="ECO:0000256" key="1">
    <source>
        <dbReference type="ARBA" id="ARBA00006890"/>
    </source>
</evidence>
<organism evidence="7 8">
    <name type="scientific">Candidatus Shapirobacteria bacterium GW2011_GWE1_38_10</name>
    <dbReference type="NCBI Taxonomy" id="1618488"/>
    <lineage>
        <taxon>Bacteria</taxon>
        <taxon>Candidatus Shapironibacteriota</taxon>
    </lineage>
</organism>
<keyword evidence="3 7" id="KW-0808">Transferase</keyword>
<name>A0A0G0KNR3_9BACT</name>
<accession>A0A0G0KNR3</accession>